<feature type="region of interest" description="Disordered" evidence="2">
    <location>
        <begin position="267"/>
        <end position="315"/>
    </location>
</feature>
<feature type="region of interest" description="Disordered" evidence="2">
    <location>
        <begin position="139"/>
        <end position="198"/>
    </location>
</feature>
<evidence type="ECO:0000313" key="4">
    <source>
        <dbReference type="Proteomes" id="UP000605846"/>
    </source>
</evidence>
<gene>
    <name evidence="3" type="primary">CWC26</name>
    <name evidence="3" type="ORF">EC973_002744</name>
</gene>
<dbReference type="PANTHER" id="PTHR31809:SF0">
    <property type="entry name" value="BUD13 HOMOLOG"/>
    <property type="match status" value="1"/>
</dbReference>
<accession>A0A8H7EV16</accession>
<dbReference type="InterPro" id="IPR051112">
    <property type="entry name" value="CWC26_splicing_factor"/>
</dbReference>
<evidence type="ECO:0000313" key="3">
    <source>
        <dbReference type="EMBL" id="KAF7730136.1"/>
    </source>
</evidence>
<comment type="similarity">
    <text evidence="1">Belongs to the CWC26 family.</text>
</comment>
<proteinExistence type="inferred from homology"/>
<dbReference type="PANTHER" id="PTHR31809">
    <property type="entry name" value="BUD13 HOMOLOG"/>
    <property type="match status" value="1"/>
</dbReference>
<name>A0A8H7EV16_9FUNG</name>
<dbReference type="EMBL" id="JABAYA010000018">
    <property type="protein sequence ID" value="KAF7730136.1"/>
    <property type="molecule type" value="Genomic_DNA"/>
</dbReference>
<protein>
    <submittedName>
        <fullName evidence="3">Pre-mRNA-splicing factor cwc26</fullName>
    </submittedName>
</protein>
<dbReference type="GO" id="GO:0005684">
    <property type="term" value="C:U2-type spliceosomal complex"/>
    <property type="evidence" value="ECO:0007669"/>
    <property type="project" value="TreeGrafter"/>
</dbReference>
<feature type="region of interest" description="Disordered" evidence="2">
    <location>
        <begin position="211"/>
        <end position="251"/>
    </location>
</feature>
<dbReference type="GO" id="GO:0070274">
    <property type="term" value="C:RES complex"/>
    <property type="evidence" value="ECO:0007669"/>
    <property type="project" value="TreeGrafter"/>
</dbReference>
<comment type="caution">
    <text evidence="3">The sequence shown here is derived from an EMBL/GenBank/DDBJ whole genome shotgun (WGS) entry which is preliminary data.</text>
</comment>
<evidence type="ECO:0000256" key="2">
    <source>
        <dbReference type="SAM" id="MobiDB-lite"/>
    </source>
</evidence>
<dbReference type="Proteomes" id="UP000605846">
    <property type="component" value="Unassembled WGS sequence"/>
</dbReference>
<keyword evidence="4" id="KW-1185">Reference proteome</keyword>
<dbReference type="InterPro" id="IPR018609">
    <property type="entry name" value="Bud13"/>
</dbReference>
<reference evidence="3" key="1">
    <citation type="submission" date="2020-01" db="EMBL/GenBank/DDBJ databases">
        <title>Genome Sequencing of Three Apophysomyces-Like Fungal Strains Confirms a Novel Fungal Genus in the Mucoromycota with divergent Burkholderia-like Endosymbiotic Bacteria.</title>
        <authorList>
            <person name="Stajich J.E."/>
            <person name="Macias A.M."/>
            <person name="Carter-House D."/>
            <person name="Lovett B."/>
            <person name="Kasson L.R."/>
            <person name="Berry K."/>
            <person name="Grigoriev I."/>
            <person name="Chang Y."/>
            <person name="Spatafora J."/>
            <person name="Kasson M.T."/>
        </authorList>
    </citation>
    <scope>NUCLEOTIDE SEQUENCE</scope>
    <source>
        <strain evidence="3">NRRL A-21654</strain>
    </source>
</reference>
<dbReference type="AlphaFoldDB" id="A0A8H7EV16"/>
<dbReference type="OrthoDB" id="6022at2759"/>
<dbReference type="GO" id="GO:0003723">
    <property type="term" value="F:RNA binding"/>
    <property type="evidence" value="ECO:0007669"/>
    <property type="project" value="TreeGrafter"/>
</dbReference>
<feature type="compositionally biased region" description="Basic and acidic residues" evidence="2">
    <location>
        <begin position="163"/>
        <end position="198"/>
    </location>
</feature>
<evidence type="ECO:0000256" key="1">
    <source>
        <dbReference type="ARBA" id="ARBA00011069"/>
    </source>
</evidence>
<feature type="compositionally biased region" description="Basic and acidic residues" evidence="2">
    <location>
        <begin position="211"/>
        <end position="229"/>
    </location>
</feature>
<dbReference type="Pfam" id="PF09736">
    <property type="entry name" value="Bud13"/>
    <property type="match status" value="1"/>
</dbReference>
<feature type="compositionally biased region" description="Basic and acidic residues" evidence="2">
    <location>
        <begin position="139"/>
        <end position="152"/>
    </location>
</feature>
<sequence length="351" mass="40882">MEQAEREEIFRQKYLVKGSGDEATKKYIADKYLSGGDDGKKKKKKKSSAKKIRKGNIGIVDEDEWGWKPMKDPYGEDELIAKKRRDESLEAEAATNSKGVFRGRTDGWEVVQEGVTQQGYVEEEEAEDEKPVVVAETVEEKGDRGAGEKEMRMSSGQKAGLLTKEEIRQEAERAREREREEMMRLRDTRKEESVYRDVTGRKYDPKIKRAEEARAKKEAIEREERRMEWGKGLVQRNEVEAEKQRLKEEKDKPLARYADDVEYNEQLKEQHRWADPAASFLTKKSSKKGKDKGPSRPTYKGPWKPNRFMIPPGYRWDGVDRSNGYEDEFLLRQNQQKSRAREAHGYATEDM</sequence>
<dbReference type="GO" id="GO:0000398">
    <property type="term" value="P:mRNA splicing, via spliceosome"/>
    <property type="evidence" value="ECO:0007669"/>
    <property type="project" value="TreeGrafter"/>
</dbReference>
<feature type="region of interest" description="Disordered" evidence="2">
    <location>
        <begin position="332"/>
        <end position="351"/>
    </location>
</feature>
<organism evidence="3 4">
    <name type="scientific">Apophysomyces ossiformis</name>
    <dbReference type="NCBI Taxonomy" id="679940"/>
    <lineage>
        <taxon>Eukaryota</taxon>
        <taxon>Fungi</taxon>
        <taxon>Fungi incertae sedis</taxon>
        <taxon>Mucoromycota</taxon>
        <taxon>Mucoromycotina</taxon>
        <taxon>Mucoromycetes</taxon>
        <taxon>Mucorales</taxon>
        <taxon>Mucorineae</taxon>
        <taxon>Mucoraceae</taxon>
        <taxon>Apophysomyces</taxon>
    </lineage>
</organism>
<feature type="compositionally biased region" description="Basic and acidic residues" evidence="2">
    <location>
        <begin position="237"/>
        <end position="251"/>
    </location>
</feature>